<dbReference type="EnsemblPlants" id="TuG1812G0300001916.01.T01">
    <property type="protein sequence ID" value="TuG1812G0300001916.01.T01"/>
    <property type="gene ID" value="TuG1812G0300001916.01"/>
</dbReference>
<reference evidence="2" key="2">
    <citation type="submission" date="2018-03" db="EMBL/GenBank/DDBJ databases">
        <title>The Triticum urartu genome reveals the dynamic nature of wheat genome evolution.</title>
        <authorList>
            <person name="Ling H."/>
            <person name="Ma B."/>
            <person name="Shi X."/>
            <person name="Liu H."/>
            <person name="Dong L."/>
            <person name="Sun H."/>
            <person name="Cao Y."/>
            <person name="Gao Q."/>
            <person name="Zheng S."/>
            <person name="Li Y."/>
            <person name="Yu Y."/>
            <person name="Du H."/>
            <person name="Qi M."/>
            <person name="Li Y."/>
            <person name="Yu H."/>
            <person name="Cui Y."/>
            <person name="Wang N."/>
            <person name="Chen C."/>
            <person name="Wu H."/>
            <person name="Zhao Y."/>
            <person name="Zhang J."/>
            <person name="Li Y."/>
            <person name="Zhou W."/>
            <person name="Zhang B."/>
            <person name="Hu W."/>
            <person name="Eijk M."/>
            <person name="Tang J."/>
            <person name="Witsenboer H."/>
            <person name="Zhao S."/>
            <person name="Li Z."/>
            <person name="Zhang A."/>
            <person name="Wang D."/>
            <person name="Liang C."/>
        </authorList>
    </citation>
    <scope>NUCLEOTIDE SEQUENCE [LARGE SCALE GENOMIC DNA]</scope>
    <source>
        <strain evidence="2">cv. G1812</strain>
    </source>
</reference>
<evidence type="ECO:0000256" key="1">
    <source>
        <dbReference type="RuleBase" id="RU364126"/>
    </source>
</evidence>
<dbReference type="Pfam" id="PF06090">
    <property type="entry name" value="Ins_P5_2-kin"/>
    <property type="match status" value="1"/>
</dbReference>
<evidence type="ECO:0000313" key="3">
    <source>
        <dbReference type="Proteomes" id="UP000015106"/>
    </source>
</evidence>
<keyword evidence="1" id="KW-0067">ATP-binding</keyword>
<comment type="function">
    <text evidence="1">Phosphorylates Ins(1,3,4,5,6)P5 at position 2 to form Ins(1,2,3,4,5,6)P6 (InsP6 or phytate).</text>
</comment>
<comment type="domain">
    <text evidence="1">The EXKPK motif is conserved in inositol-pentakisphosphate 2-kinases of both family 1 and 2.</text>
</comment>
<proteinExistence type="predicted"/>
<keyword evidence="1" id="KW-0547">Nucleotide-binding</keyword>
<dbReference type="InterPro" id="IPR009286">
    <property type="entry name" value="Ins_P5_2-kin"/>
</dbReference>
<dbReference type="EC" id="2.7.1.158" evidence="1"/>
<keyword evidence="3" id="KW-1185">Reference proteome</keyword>
<dbReference type="AlphaFoldDB" id="A0A8R7TUV7"/>
<comment type="catalytic activity">
    <reaction evidence="1">
        <text>1D-myo-inositol 1,3,4,5,6-pentakisphosphate + ATP = 1D-myo-inositol hexakisphosphate + ADP + H(+)</text>
        <dbReference type="Rhea" id="RHEA:20313"/>
        <dbReference type="ChEBI" id="CHEBI:15378"/>
        <dbReference type="ChEBI" id="CHEBI:30616"/>
        <dbReference type="ChEBI" id="CHEBI:57733"/>
        <dbReference type="ChEBI" id="CHEBI:58130"/>
        <dbReference type="ChEBI" id="CHEBI:456216"/>
        <dbReference type="EC" id="2.7.1.158"/>
    </reaction>
</comment>
<dbReference type="GO" id="GO:0005524">
    <property type="term" value="F:ATP binding"/>
    <property type="evidence" value="ECO:0007669"/>
    <property type="project" value="UniProtKB-KW"/>
</dbReference>
<reference evidence="2" key="3">
    <citation type="submission" date="2022-06" db="UniProtKB">
        <authorList>
            <consortium name="EnsemblPlants"/>
        </authorList>
    </citation>
    <scope>IDENTIFICATION</scope>
</reference>
<dbReference type="Gramene" id="TuG1812G0300001916.01.T01">
    <property type="protein sequence ID" value="TuG1812G0300001916.01.T01"/>
    <property type="gene ID" value="TuG1812G0300001916.01"/>
</dbReference>
<dbReference type="InterPro" id="IPR043001">
    <property type="entry name" value="IP5_2-K_N_lobe"/>
</dbReference>
<dbReference type="GO" id="GO:0035299">
    <property type="term" value="F:inositol-1,3,4,5,6-pentakisphosphate 2-kinase activity"/>
    <property type="evidence" value="ECO:0007669"/>
    <property type="project" value="UniProtKB-EC"/>
</dbReference>
<sequence length="132" mass="14692">MEVALQAYDVADWVYKGEGTANVILSYTVSSPSMLGKGLRAKKVLNDKAQPAPNCVNFSSYEQLVWGDIPELIESVKQGRLQGALQHAGSREAGLQPQEGQAQRCHVLVQEAHHLRRPHMTQPRREHLREPG</sequence>
<protein>
    <recommendedName>
        <fullName evidence="1">Inositol-pentakisphosphate 2-kinase</fullName>
        <ecNumber evidence="1">2.7.1.158</ecNumber>
    </recommendedName>
</protein>
<accession>A0A8R7TUV7</accession>
<dbReference type="Gene3D" id="3.30.200.110">
    <property type="entry name" value="Inositol-pentakisphosphate 2-kinase, N-lobe"/>
    <property type="match status" value="1"/>
</dbReference>
<reference evidence="3" key="1">
    <citation type="journal article" date="2013" name="Nature">
        <title>Draft genome of the wheat A-genome progenitor Triticum urartu.</title>
        <authorList>
            <person name="Ling H.Q."/>
            <person name="Zhao S."/>
            <person name="Liu D."/>
            <person name="Wang J."/>
            <person name="Sun H."/>
            <person name="Zhang C."/>
            <person name="Fan H."/>
            <person name="Li D."/>
            <person name="Dong L."/>
            <person name="Tao Y."/>
            <person name="Gao C."/>
            <person name="Wu H."/>
            <person name="Li Y."/>
            <person name="Cui Y."/>
            <person name="Guo X."/>
            <person name="Zheng S."/>
            <person name="Wang B."/>
            <person name="Yu K."/>
            <person name="Liang Q."/>
            <person name="Yang W."/>
            <person name="Lou X."/>
            <person name="Chen J."/>
            <person name="Feng M."/>
            <person name="Jian J."/>
            <person name="Zhang X."/>
            <person name="Luo G."/>
            <person name="Jiang Y."/>
            <person name="Liu J."/>
            <person name="Wang Z."/>
            <person name="Sha Y."/>
            <person name="Zhang B."/>
            <person name="Wu H."/>
            <person name="Tang D."/>
            <person name="Shen Q."/>
            <person name="Xue P."/>
            <person name="Zou S."/>
            <person name="Wang X."/>
            <person name="Liu X."/>
            <person name="Wang F."/>
            <person name="Yang Y."/>
            <person name="An X."/>
            <person name="Dong Z."/>
            <person name="Zhang K."/>
            <person name="Zhang X."/>
            <person name="Luo M.C."/>
            <person name="Dvorak J."/>
            <person name="Tong Y."/>
            <person name="Wang J."/>
            <person name="Yang H."/>
            <person name="Li Z."/>
            <person name="Wang D."/>
            <person name="Zhang A."/>
            <person name="Wang J."/>
        </authorList>
    </citation>
    <scope>NUCLEOTIDE SEQUENCE</scope>
    <source>
        <strain evidence="3">cv. G1812</strain>
    </source>
</reference>
<organism evidence="2 3">
    <name type="scientific">Triticum urartu</name>
    <name type="common">Red wild einkorn</name>
    <name type="synonym">Crithodium urartu</name>
    <dbReference type="NCBI Taxonomy" id="4572"/>
    <lineage>
        <taxon>Eukaryota</taxon>
        <taxon>Viridiplantae</taxon>
        <taxon>Streptophyta</taxon>
        <taxon>Embryophyta</taxon>
        <taxon>Tracheophyta</taxon>
        <taxon>Spermatophyta</taxon>
        <taxon>Magnoliopsida</taxon>
        <taxon>Liliopsida</taxon>
        <taxon>Poales</taxon>
        <taxon>Poaceae</taxon>
        <taxon>BOP clade</taxon>
        <taxon>Pooideae</taxon>
        <taxon>Triticodae</taxon>
        <taxon>Triticeae</taxon>
        <taxon>Triticinae</taxon>
        <taxon>Triticum</taxon>
    </lineage>
</organism>
<name>A0A8R7TUV7_TRIUA</name>
<keyword evidence="1" id="KW-0808">Transferase</keyword>
<evidence type="ECO:0000313" key="2">
    <source>
        <dbReference type="EnsemblPlants" id="TuG1812G0300001916.01.T01"/>
    </source>
</evidence>
<dbReference type="Proteomes" id="UP000015106">
    <property type="component" value="Chromosome 3"/>
</dbReference>
<keyword evidence="1" id="KW-0418">Kinase</keyword>